<comment type="caution">
    <text evidence="1">The sequence shown here is derived from an EMBL/GenBank/DDBJ whole genome shotgun (WGS) entry which is preliminary data.</text>
</comment>
<proteinExistence type="predicted"/>
<accession>A0A644U9A2</accession>
<sequence length="297" mass="32591">MRIEAGSAARIAIVFLVLVVLAMRQVEEAVRVREVLRILAFLLGGAEGEVLEPGDRGGQTRLFGHAERLLGRDQLASLVIRHHAFGCALLRGLLHFTVKLRLPAQAERHRVDRGHALDVPMRPVADRGDRRLRRADEAGDLRIGEFRVELDQPQDRIRAVLALRERRVARAAALVLADGSGVELELQLVERVGLALVDFLLVELVVRDRVEALHAHRHVPVGDALHLELVHAAEIGDLLEAQRRVVHQPNGGCLGHQGLVRRHLIGPLHISLPGRETGCGAGLPGRGPFLVGNWSAI</sequence>
<dbReference type="AlphaFoldDB" id="A0A644U9A2"/>
<organism evidence="1">
    <name type="scientific">bioreactor metagenome</name>
    <dbReference type="NCBI Taxonomy" id="1076179"/>
    <lineage>
        <taxon>unclassified sequences</taxon>
        <taxon>metagenomes</taxon>
        <taxon>ecological metagenomes</taxon>
    </lineage>
</organism>
<name>A0A644U9A2_9ZZZZ</name>
<gene>
    <name evidence="1" type="ORF">SDC9_21350</name>
</gene>
<protein>
    <submittedName>
        <fullName evidence="1">Uncharacterized protein</fullName>
    </submittedName>
</protein>
<dbReference type="EMBL" id="VSSQ01000089">
    <property type="protein sequence ID" value="MPL75526.1"/>
    <property type="molecule type" value="Genomic_DNA"/>
</dbReference>
<evidence type="ECO:0000313" key="1">
    <source>
        <dbReference type="EMBL" id="MPL75526.1"/>
    </source>
</evidence>
<reference evidence="1" key="1">
    <citation type="submission" date="2019-08" db="EMBL/GenBank/DDBJ databases">
        <authorList>
            <person name="Kucharzyk K."/>
            <person name="Murdoch R.W."/>
            <person name="Higgins S."/>
            <person name="Loffler F."/>
        </authorList>
    </citation>
    <scope>NUCLEOTIDE SEQUENCE</scope>
</reference>